<reference evidence="4 5" key="1">
    <citation type="submission" date="2018-07" db="EMBL/GenBank/DDBJ databases">
        <title>Genomic and Epidemiologic Investigation of an Indolent Hospital Outbreak.</title>
        <authorList>
            <person name="Johnson R.C."/>
            <person name="Deming C."/>
            <person name="Conlan S."/>
            <person name="Zellmer C.J."/>
            <person name="Michelin A.V."/>
            <person name="Lee-Lin S."/>
            <person name="Thomas P.J."/>
            <person name="Park M."/>
            <person name="Weingarten R.A."/>
            <person name="Less J."/>
            <person name="Dekker J.P."/>
            <person name="Frank K.M."/>
            <person name="Musser K.A."/>
            <person name="Mcquiston J.R."/>
            <person name="Henderson D.K."/>
            <person name="Lau A.F."/>
            <person name="Palmore T.N."/>
            <person name="Segre J.A."/>
        </authorList>
    </citation>
    <scope>NUCLEOTIDE SEQUENCE [LARGE SCALE GENOMIC DNA]</scope>
    <source>
        <strain evidence="4 5">SK-NIH.Env10_0317</strain>
    </source>
</reference>
<feature type="domain" description="TadE-like" evidence="3">
    <location>
        <begin position="17"/>
        <end position="59"/>
    </location>
</feature>
<keyword evidence="2" id="KW-0812">Transmembrane</keyword>
<feature type="transmembrane region" description="Helical" evidence="2">
    <location>
        <begin position="20"/>
        <end position="41"/>
    </location>
</feature>
<dbReference type="RefSeq" id="WP_083629628.1">
    <property type="nucleotide sequence ID" value="NZ_CP018820.1"/>
</dbReference>
<dbReference type="AlphaFoldDB" id="A0AAJ4S5S3"/>
<keyword evidence="2" id="KW-0472">Membrane</keyword>
<gene>
    <name evidence="4" type="ORF">CA257_07990</name>
</gene>
<accession>A0AAJ4S5S3</accession>
<name>A0AAJ4S5S3_9SPHN</name>
<dbReference type="Proteomes" id="UP000286681">
    <property type="component" value="Unassembled WGS sequence"/>
</dbReference>
<feature type="region of interest" description="Disordered" evidence="1">
    <location>
        <begin position="112"/>
        <end position="149"/>
    </location>
</feature>
<evidence type="ECO:0000313" key="5">
    <source>
        <dbReference type="Proteomes" id="UP000286681"/>
    </source>
</evidence>
<dbReference type="Pfam" id="PF07811">
    <property type="entry name" value="TadE"/>
    <property type="match status" value="1"/>
</dbReference>
<evidence type="ECO:0000256" key="1">
    <source>
        <dbReference type="SAM" id="MobiDB-lite"/>
    </source>
</evidence>
<sequence length="208" mass="22402">MTLRVRLPRVLAGDRRGATIVEFAIVAPVLGMLLLGAFDIAHTLYMRAALQGVVQKAARDLSLESGLTTAKQDEIDGKVKAQVKELANNGTVSITRQYYRSYEHAAASRFEPWTDTNNNGTCDGPQGGTPGEPYEDTNSNGRWDGTGGNLSQGGAKDAVLYTASITYPRFFPIYNLIGGSRTTKVTASTILRNQPYGDQAVSAVRTCP</sequence>
<evidence type="ECO:0000313" key="4">
    <source>
        <dbReference type="EMBL" id="RSV04830.1"/>
    </source>
</evidence>
<comment type="caution">
    <text evidence="4">The sequence shown here is derived from an EMBL/GenBank/DDBJ whole genome shotgun (WGS) entry which is preliminary data.</text>
</comment>
<keyword evidence="2" id="KW-1133">Transmembrane helix</keyword>
<organism evidence="4 5">
    <name type="scientific">Sphingomonas koreensis</name>
    <dbReference type="NCBI Taxonomy" id="93064"/>
    <lineage>
        <taxon>Bacteria</taxon>
        <taxon>Pseudomonadati</taxon>
        <taxon>Pseudomonadota</taxon>
        <taxon>Alphaproteobacteria</taxon>
        <taxon>Sphingomonadales</taxon>
        <taxon>Sphingomonadaceae</taxon>
        <taxon>Sphingomonas</taxon>
    </lineage>
</organism>
<dbReference type="GeneID" id="44133522"/>
<dbReference type="EMBL" id="QQWO01000005">
    <property type="protein sequence ID" value="RSV04830.1"/>
    <property type="molecule type" value="Genomic_DNA"/>
</dbReference>
<dbReference type="InterPro" id="IPR012495">
    <property type="entry name" value="TadE-like_dom"/>
</dbReference>
<proteinExistence type="predicted"/>
<protein>
    <submittedName>
        <fullName evidence="4">Pilus assembly protein</fullName>
    </submittedName>
</protein>
<evidence type="ECO:0000256" key="2">
    <source>
        <dbReference type="SAM" id="Phobius"/>
    </source>
</evidence>
<evidence type="ECO:0000259" key="3">
    <source>
        <dbReference type="Pfam" id="PF07811"/>
    </source>
</evidence>